<evidence type="ECO:0000313" key="3">
    <source>
        <dbReference type="EMBL" id="QTD53340.1"/>
    </source>
</evidence>
<name>A0A8A4TUZ1_SULCO</name>
<dbReference type="GO" id="GO:0016887">
    <property type="term" value="F:ATP hydrolysis activity"/>
    <property type="evidence" value="ECO:0007669"/>
    <property type="project" value="TreeGrafter"/>
</dbReference>
<evidence type="ECO:0000259" key="2">
    <source>
        <dbReference type="Pfam" id="PF05157"/>
    </source>
</evidence>
<evidence type="ECO:0000256" key="1">
    <source>
        <dbReference type="SAM" id="MobiDB-lite"/>
    </source>
</evidence>
<dbReference type="Proteomes" id="UP000663929">
    <property type="component" value="Chromosome"/>
</dbReference>
<reference evidence="3" key="1">
    <citation type="submission" date="2021-03" db="EMBL/GenBank/DDBJ databases">
        <title>Acanthopleuribacteraceae sp. M133.</title>
        <authorList>
            <person name="Wang G."/>
        </authorList>
    </citation>
    <scope>NUCLEOTIDE SEQUENCE</scope>
    <source>
        <strain evidence="3">M133</strain>
    </source>
</reference>
<dbReference type="PANTHER" id="PTHR30258">
    <property type="entry name" value="TYPE II SECRETION SYSTEM PROTEIN GSPE-RELATED"/>
    <property type="match status" value="1"/>
</dbReference>
<dbReference type="Gene3D" id="3.30.300.160">
    <property type="entry name" value="Type II secretion system, protein E, N-terminal domain"/>
    <property type="match status" value="1"/>
</dbReference>
<dbReference type="InterPro" id="IPR007831">
    <property type="entry name" value="T2SS_GspE_N"/>
</dbReference>
<protein>
    <recommendedName>
        <fullName evidence="2">Type II secretion system protein GspE N-terminal domain-containing protein</fullName>
    </recommendedName>
</protein>
<proteinExistence type="predicted"/>
<dbReference type="PANTHER" id="PTHR30258:SF3">
    <property type="entry name" value="SLL1921 PROTEIN"/>
    <property type="match status" value="1"/>
</dbReference>
<dbReference type="SUPFAM" id="SSF160246">
    <property type="entry name" value="EspE N-terminal domain-like"/>
    <property type="match status" value="1"/>
</dbReference>
<dbReference type="GO" id="GO:0005886">
    <property type="term" value="C:plasma membrane"/>
    <property type="evidence" value="ECO:0007669"/>
    <property type="project" value="TreeGrafter"/>
</dbReference>
<feature type="region of interest" description="Disordered" evidence="1">
    <location>
        <begin position="202"/>
        <end position="223"/>
    </location>
</feature>
<keyword evidence="4" id="KW-1185">Reference proteome</keyword>
<accession>A0A8A4TUZ1</accession>
<dbReference type="AlphaFoldDB" id="A0A8A4TUZ1"/>
<gene>
    <name evidence="3" type="ORF">J3U87_12870</name>
</gene>
<dbReference type="RefSeq" id="WP_237383442.1">
    <property type="nucleotide sequence ID" value="NZ_CP071793.1"/>
</dbReference>
<dbReference type="InterPro" id="IPR037257">
    <property type="entry name" value="T2SS_E_N_sf"/>
</dbReference>
<dbReference type="EMBL" id="CP071793">
    <property type="protein sequence ID" value="QTD53340.1"/>
    <property type="molecule type" value="Genomic_DNA"/>
</dbReference>
<feature type="domain" description="Type II secretion system protein GspE N-terminal" evidence="2">
    <location>
        <begin position="65"/>
        <end position="144"/>
    </location>
</feature>
<dbReference type="KEGG" id="scor:J3U87_12870"/>
<sequence length="223" mass="24945">MTKKQKRLGEMLLGEGLISQSQLQRALKRQRQWGGRLGSNLVMTGAIRDCDLRRFLAVQTGTHEVDISEIEILPHILKKIPQKVAEQYCMVPIALKAENVLQVACADPTDERAIETVTRIAGHPLEPYITSYSSILRAIHRFYLGIRVPDGPTEASVPPTSERQPYLNGNCGDMVPRAELTDLQRRFDALLRLLEDKGLVTDEELNRALSAPPETQPPRGSRS</sequence>
<dbReference type="Pfam" id="PF05157">
    <property type="entry name" value="MshEN"/>
    <property type="match status" value="1"/>
</dbReference>
<organism evidence="3 4">
    <name type="scientific">Sulfidibacter corallicola</name>
    <dbReference type="NCBI Taxonomy" id="2818388"/>
    <lineage>
        <taxon>Bacteria</taxon>
        <taxon>Pseudomonadati</taxon>
        <taxon>Acidobacteriota</taxon>
        <taxon>Holophagae</taxon>
        <taxon>Acanthopleuribacterales</taxon>
        <taxon>Acanthopleuribacteraceae</taxon>
        <taxon>Sulfidibacter</taxon>
    </lineage>
</organism>
<evidence type="ECO:0000313" key="4">
    <source>
        <dbReference type="Proteomes" id="UP000663929"/>
    </source>
</evidence>